<evidence type="ECO:0000313" key="2">
    <source>
        <dbReference type="EMBL" id="TCI01970.1"/>
    </source>
</evidence>
<keyword evidence="1" id="KW-0812">Transmembrane</keyword>
<dbReference type="EMBL" id="SJXE01000009">
    <property type="protein sequence ID" value="TCI01970.1"/>
    <property type="molecule type" value="Genomic_DNA"/>
</dbReference>
<comment type="caution">
    <text evidence="2">The sequence shown here is derived from an EMBL/GenBank/DDBJ whole genome shotgun (WGS) entry which is preliminary data.</text>
</comment>
<name>A0ABY2AJP7_9GAMM</name>
<proteinExistence type="predicted"/>
<feature type="transmembrane region" description="Helical" evidence="1">
    <location>
        <begin position="58"/>
        <end position="80"/>
    </location>
</feature>
<organism evidence="2 3">
    <name type="scientific">Corallincola luteus</name>
    <dbReference type="NCBI Taxonomy" id="1775177"/>
    <lineage>
        <taxon>Bacteria</taxon>
        <taxon>Pseudomonadati</taxon>
        <taxon>Pseudomonadota</taxon>
        <taxon>Gammaproteobacteria</taxon>
        <taxon>Alteromonadales</taxon>
        <taxon>Psychromonadaceae</taxon>
        <taxon>Corallincola</taxon>
    </lineage>
</organism>
<sequence>MAGKLPSGIRGHFPSTIEKEHMLNLTAAIAVSICNLVYAAVIYLSLHGWIVAHEPGGMQLLIHMIITTPVIVITTIWLYFVTKTTPISAVAWKLNLAAMLIPVMSLQTGVTYYHFDIVGLGIAVITALSLFGLYIKAVVENPAERCK</sequence>
<feature type="transmembrane region" description="Helical" evidence="1">
    <location>
        <begin position="21"/>
        <end position="46"/>
    </location>
</feature>
<keyword evidence="1" id="KW-1133">Transmembrane helix</keyword>
<protein>
    <submittedName>
        <fullName evidence="2">Uncharacterized protein</fullName>
    </submittedName>
</protein>
<reference evidence="2 3" key="1">
    <citation type="submission" date="2019-02" db="EMBL/GenBank/DDBJ databases">
        <title>Corallincola luteus sp. nov., a marine bacterium isolated from surface sediment of Bohai Sea in China.</title>
        <authorList>
            <person name="Ren Q."/>
        </authorList>
    </citation>
    <scope>NUCLEOTIDE SEQUENCE [LARGE SCALE GENOMIC DNA]</scope>
    <source>
        <strain evidence="2 3">DASS28</strain>
    </source>
</reference>
<accession>A0ABY2AJP7</accession>
<keyword evidence="3" id="KW-1185">Reference proteome</keyword>
<evidence type="ECO:0000313" key="3">
    <source>
        <dbReference type="Proteomes" id="UP000292554"/>
    </source>
</evidence>
<gene>
    <name evidence="2" type="ORF">EZV61_15435</name>
</gene>
<dbReference type="Proteomes" id="UP000292554">
    <property type="component" value="Unassembled WGS sequence"/>
</dbReference>
<keyword evidence="1" id="KW-0472">Membrane</keyword>
<evidence type="ECO:0000256" key="1">
    <source>
        <dbReference type="SAM" id="Phobius"/>
    </source>
</evidence>
<feature type="transmembrane region" description="Helical" evidence="1">
    <location>
        <begin position="87"/>
        <end position="106"/>
    </location>
</feature>
<feature type="transmembrane region" description="Helical" evidence="1">
    <location>
        <begin position="112"/>
        <end position="135"/>
    </location>
</feature>
<dbReference type="RefSeq" id="WP_131416758.1">
    <property type="nucleotide sequence ID" value="NZ_SJXE01000009.1"/>
</dbReference>